<dbReference type="GO" id="GO:0015271">
    <property type="term" value="F:outward rectifier potassium channel activity"/>
    <property type="evidence" value="ECO:0007669"/>
    <property type="project" value="TreeGrafter"/>
</dbReference>
<dbReference type="InterPro" id="IPR013099">
    <property type="entry name" value="K_chnl_dom"/>
</dbReference>
<evidence type="ECO:0000256" key="3">
    <source>
        <dbReference type="ARBA" id="ARBA00022692"/>
    </source>
</evidence>
<reference evidence="11" key="1">
    <citation type="submission" date="2022-11" db="UniProtKB">
        <authorList>
            <consortium name="WormBaseParasite"/>
        </authorList>
    </citation>
    <scope>IDENTIFICATION</scope>
</reference>
<evidence type="ECO:0000256" key="5">
    <source>
        <dbReference type="ARBA" id="ARBA00023065"/>
    </source>
</evidence>
<dbReference type="GO" id="GO:0030322">
    <property type="term" value="P:stabilization of membrane potential"/>
    <property type="evidence" value="ECO:0007669"/>
    <property type="project" value="TreeGrafter"/>
</dbReference>
<dbReference type="PANTHER" id="PTHR11003">
    <property type="entry name" value="POTASSIUM CHANNEL, SUBFAMILY K"/>
    <property type="match status" value="1"/>
</dbReference>
<evidence type="ECO:0000256" key="4">
    <source>
        <dbReference type="ARBA" id="ARBA00022989"/>
    </source>
</evidence>
<dbReference type="InterPro" id="IPR003280">
    <property type="entry name" value="2pore_dom_K_chnl"/>
</dbReference>
<accession>A0A914YWM6</accession>
<keyword evidence="3 8" id="KW-0812">Transmembrane</keyword>
<proteinExistence type="predicted"/>
<evidence type="ECO:0000256" key="1">
    <source>
        <dbReference type="ARBA" id="ARBA00004141"/>
    </source>
</evidence>
<feature type="domain" description="Potassium channel" evidence="9">
    <location>
        <begin position="102"/>
        <end position="145"/>
    </location>
</feature>
<keyword evidence="4 8" id="KW-1133">Transmembrane helix</keyword>
<keyword evidence="5" id="KW-0406">Ion transport</keyword>
<dbReference type="AlphaFoldDB" id="A0A914YWM6"/>
<dbReference type="WBParaSite" id="PSU_v2.g4056.t1">
    <property type="protein sequence ID" value="PSU_v2.g4056.t1"/>
    <property type="gene ID" value="PSU_v2.g4056"/>
</dbReference>
<comment type="subcellular location">
    <subcellularLocation>
        <location evidence="1">Membrane</location>
        <topology evidence="1">Multi-pass membrane protein</topology>
    </subcellularLocation>
</comment>
<protein>
    <submittedName>
        <fullName evidence="11">Potassium channel domain-containing protein</fullName>
    </submittedName>
</protein>
<evidence type="ECO:0000256" key="2">
    <source>
        <dbReference type="ARBA" id="ARBA00022448"/>
    </source>
</evidence>
<evidence type="ECO:0000313" key="11">
    <source>
        <dbReference type="WBParaSite" id="PSU_v2.g4056.t1"/>
    </source>
</evidence>
<organism evidence="10 11">
    <name type="scientific">Panagrolaimus superbus</name>
    <dbReference type="NCBI Taxonomy" id="310955"/>
    <lineage>
        <taxon>Eukaryota</taxon>
        <taxon>Metazoa</taxon>
        <taxon>Ecdysozoa</taxon>
        <taxon>Nematoda</taxon>
        <taxon>Chromadorea</taxon>
        <taxon>Rhabditida</taxon>
        <taxon>Tylenchina</taxon>
        <taxon>Panagrolaimomorpha</taxon>
        <taxon>Panagrolaimoidea</taxon>
        <taxon>Panagrolaimidae</taxon>
        <taxon>Panagrolaimus</taxon>
    </lineage>
</organism>
<sequence>MGCWILTFINYNDNSQDIANYIIDAKQLYANSLMSLYDYGKENFDKDIYQEKEYAVYQNFIVFAQELNRIYKEYPKSVGIVKNIRHNDYVIADPLSNLTWNLFFSATTLTSIGYGTNAPDSLGGRLFCLVYISVGIPLYLITMADL</sequence>
<evidence type="ECO:0000256" key="8">
    <source>
        <dbReference type="SAM" id="Phobius"/>
    </source>
</evidence>
<keyword evidence="10" id="KW-1185">Reference proteome</keyword>
<name>A0A914YWM6_9BILA</name>
<dbReference type="Gene3D" id="1.10.287.70">
    <property type="match status" value="1"/>
</dbReference>
<dbReference type="GO" id="GO:0022841">
    <property type="term" value="F:potassium ion leak channel activity"/>
    <property type="evidence" value="ECO:0007669"/>
    <property type="project" value="TreeGrafter"/>
</dbReference>
<keyword evidence="2" id="KW-0813">Transport</keyword>
<evidence type="ECO:0000256" key="7">
    <source>
        <dbReference type="ARBA" id="ARBA00023303"/>
    </source>
</evidence>
<evidence type="ECO:0000313" key="10">
    <source>
        <dbReference type="Proteomes" id="UP000887577"/>
    </source>
</evidence>
<dbReference type="PANTHER" id="PTHR11003:SF73">
    <property type="entry name" value="FIBRONECTIN TYPE-III DOMAIN-CONTAINING PROTEIN"/>
    <property type="match status" value="1"/>
</dbReference>
<keyword evidence="7" id="KW-0407">Ion channel</keyword>
<dbReference type="GO" id="GO:0005886">
    <property type="term" value="C:plasma membrane"/>
    <property type="evidence" value="ECO:0007669"/>
    <property type="project" value="TreeGrafter"/>
</dbReference>
<dbReference type="Proteomes" id="UP000887577">
    <property type="component" value="Unplaced"/>
</dbReference>
<evidence type="ECO:0000256" key="6">
    <source>
        <dbReference type="ARBA" id="ARBA00023136"/>
    </source>
</evidence>
<dbReference type="Pfam" id="PF07885">
    <property type="entry name" value="Ion_trans_2"/>
    <property type="match status" value="1"/>
</dbReference>
<keyword evidence="6 8" id="KW-0472">Membrane</keyword>
<dbReference type="SUPFAM" id="SSF81324">
    <property type="entry name" value="Voltage-gated potassium channels"/>
    <property type="match status" value="1"/>
</dbReference>
<feature type="transmembrane region" description="Helical" evidence="8">
    <location>
        <begin position="122"/>
        <end position="141"/>
    </location>
</feature>
<evidence type="ECO:0000259" key="9">
    <source>
        <dbReference type="Pfam" id="PF07885"/>
    </source>
</evidence>